<comment type="caution">
    <text evidence="2">The sequence shown here is derived from an EMBL/GenBank/DDBJ whole genome shotgun (WGS) entry which is preliminary data.</text>
</comment>
<name>A0A847RW38_9NEIS</name>
<gene>
    <name evidence="2" type="ORF">HF682_09485</name>
</gene>
<keyword evidence="1" id="KW-0732">Signal</keyword>
<reference evidence="2 3" key="1">
    <citation type="submission" date="2020-04" db="EMBL/GenBank/DDBJ databases">
        <title>Draft genome of Leeia sp. IMCC25680.</title>
        <authorList>
            <person name="Song J."/>
            <person name="Cho J.-C."/>
        </authorList>
    </citation>
    <scope>NUCLEOTIDE SEQUENCE [LARGE SCALE GENOMIC DNA]</scope>
    <source>
        <strain evidence="2 3">IMCC25680</strain>
    </source>
</reference>
<feature type="chain" id="PRO_5032542127" evidence="1">
    <location>
        <begin position="22"/>
        <end position="74"/>
    </location>
</feature>
<keyword evidence="3" id="KW-1185">Reference proteome</keyword>
<dbReference type="AlphaFoldDB" id="A0A847RW38"/>
<protein>
    <submittedName>
        <fullName evidence="2">Uncharacterized protein</fullName>
    </submittedName>
</protein>
<proteinExistence type="predicted"/>
<evidence type="ECO:0000313" key="3">
    <source>
        <dbReference type="Proteomes" id="UP000587991"/>
    </source>
</evidence>
<feature type="signal peptide" evidence="1">
    <location>
        <begin position="1"/>
        <end position="21"/>
    </location>
</feature>
<dbReference type="EMBL" id="JABAIM010000002">
    <property type="protein sequence ID" value="NLR75390.1"/>
    <property type="molecule type" value="Genomic_DNA"/>
</dbReference>
<sequence length="74" mass="7970">MFLLKLLIPLMLACGVAAAQATCCQPQTEPVKVSMTRPTPMTEPAPLLSGVQVQDVELRHLVTYLQLQAAAPKP</sequence>
<organism evidence="2 3">
    <name type="scientific">Leeia aquatica</name>
    <dbReference type="NCBI Taxonomy" id="2725557"/>
    <lineage>
        <taxon>Bacteria</taxon>
        <taxon>Pseudomonadati</taxon>
        <taxon>Pseudomonadota</taxon>
        <taxon>Betaproteobacteria</taxon>
        <taxon>Neisseriales</taxon>
        <taxon>Leeiaceae</taxon>
        <taxon>Leeia</taxon>
    </lineage>
</organism>
<accession>A0A847RW38</accession>
<dbReference type="RefSeq" id="WP_168877062.1">
    <property type="nucleotide sequence ID" value="NZ_JABAIM010000002.1"/>
</dbReference>
<evidence type="ECO:0000313" key="2">
    <source>
        <dbReference type="EMBL" id="NLR75390.1"/>
    </source>
</evidence>
<evidence type="ECO:0000256" key="1">
    <source>
        <dbReference type="SAM" id="SignalP"/>
    </source>
</evidence>
<dbReference type="Proteomes" id="UP000587991">
    <property type="component" value="Unassembled WGS sequence"/>
</dbReference>